<keyword evidence="3" id="KW-0804">Transcription</keyword>
<dbReference type="Pfam" id="PF00392">
    <property type="entry name" value="GntR"/>
    <property type="match status" value="1"/>
</dbReference>
<organism evidence="5 6">
    <name type="scientific">Tropicimonas omnivorans</name>
    <dbReference type="NCBI Taxonomy" id="3075590"/>
    <lineage>
        <taxon>Bacteria</taxon>
        <taxon>Pseudomonadati</taxon>
        <taxon>Pseudomonadota</taxon>
        <taxon>Alphaproteobacteria</taxon>
        <taxon>Rhodobacterales</taxon>
        <taxon>Roseobacteraceae</taxon>
        <taxon>Tropicimonas</taxon>
    </lineage>
</organism>
<dbReference type="Pfam" id="PF07729">
    <property type="entry name" value="FCD"/>
    <property type="match status" value="1"/>
</dbReference>
<evidence type="ECO:0000313" key="5">
    <source>
        <dbReference type="EMBL" id="MDT0684568.1"/>
    </source>
</evidence>
<dbReference type="RefSeq" id="WP_311694190.1">
    <property type="nucleotide sequence ID" value="NZ_JAVRHL010000006.1"/>
</dbReference>
<dbReference type="EMBL" id="JAVRHL010000006">
    <property type="protein sequence ID" value="MDT0684568.1"/>
    <property type="molecule type" value="Genomic_DNA"/>
</dbReference>
<dbReference type="InterPro" id="IPR036390">
    <property type="entry name" value="WH_DNA-bd_sf"/>
</dbReference>
<feature type="domain" description="HTH gntR-type" evidence="4">
    <location>
        <begin position="11"/>
        <end position="78"/>
    </location>
</feature>
<dbReference type="InterPro" id="IPR011711">
    <property type="entry name" value="GntR_C"/>
</dbReference>
<dbReference type="InterPro" id="IPR000524">
    <property type="entry name" value="Tscrpt_reg_HTH_GntR"/>
</dbReference>
<dbReference type="Proteomes" id="UP001265259">
    <property type="component" value="Unassembled WGS sequence"/>
</dbReference>
<dbReference type="Gene3D" id="1.20.120.530">
    <property type="entry name" value="GntR ligand-binding domain-like"/>
    <property type="match status" value="1"/>
</dbReference>
<proteinExistence type="predicted"/>
<dbReference type="PANTHER" id="PTHR43537">
    <property type="entry name" value="TRANSCRIPTIONAL REGULATOR, GNTR FAMILY"/>
    <property type="match status" value="1"/>
</dbReference>
<dbReference type="SMART" id="SM00345">
    <property type="entry name" value="HTH_GNTR"/>
    <property type="match status" value="1"/>
</dbReference>
<keyword evidence="2" id="KW-0238">DNA-binding</keyword>
<dbReference type="SUPFAM" id="SSF46785">
    <property type="entry name" value="Winged helix' DNA-binding domain"/>
    <property type="match status" value="1"/>
</dbReference>
<gene>
    <name evidence="5" type="ORF">RM543_18015</name>
</gene>
<dbReference type="InterPro" id="IPR008920">
    <property type="entry name" value="TF_FadR/GntR_C"/>
</dbReference>
<dbReference type="SMART" id="SM00895">
    <property type="entry name" value="FCD"/>
    <property type="match status" value="1"/>
</dbReference>
<comment type="caution">
    <text evidence="5">The sequence shown here is derived from an EMBL/GenBank/DDBJ whole genome shotgun (WGS) entry which is preliminary data.</text>
</comment>
<sequence>MSAPQAEPPEKTNAERAYRRIRDDIVAGALSPSEKMKIEMLRGRYGFGAAPLREALARLSGDHLVELQGQRGFIVAPISAKDAEEIGDLRKLLEVEALRQSIPAGDVAWEERLITTYHRLERLERDRTPSEADLYQWEIRNTEFHDATVAACTSGWLLRMRQHMYRQHERYRRFSRKSTARKRDIHDEHRALFDAAIERDVDEAIRIISSHVQRTTDTVIAGM</sequence>
<dbReference type="InterPro" id="IPR036388">
    <property type="entry name" value="WH-like_DNA-bd_sf"/>
</dbReference>
<keyword evidence="6" id="KW-1185">Reference proteome</keyword>
<reference evidence="5 6" key="1">
    <citation type="submission" date="2023-09" db="EMBL/GenBank/DDBJ databases">
        <authorList>
            <person name="Rey-Velasco X."/>
        </authorList>
    </citation>
    <scope>NUCLEOTIDE SEQUENCE [LARGE SCALE GENOMIC DNA]</scope>
    <source>
        <strain evidence="5 6">F158</strain>
    </source>
</reference>
<keyword evidence="1" id="KW-0805">Transcription regulation</keyword>
<evidence type="ECO:0000256" key="2">
    <source>
        <dbReference type="ARBA" id="ARBA00023125"/>
    </source>
</evidence>
<name>A0ABU3DLV4_9RHOB</name>
<evidence type="ECO:0000256" key="3">
    <source>
        <dbReference type="ARBA" id="ARBA00023163"/>
    </source>
</evidence>
<dbReference type="SUPFAM" id="SSF48008">
    <property type="entry name" value="GntR ligand-binding domain-like"/>
    <property type="match status" value="1"/>
</dbReference>
<protein>
    <submittedName>
        <fullName evidence="5">FCD domain-containing protein</fullName>
    </submittedName>
</protein>
<dbReference type="PANTHER" id="PTHR43537:SF20">
    <property type="entry name" value="HTH-TYPE TRANSCRIPTIONAL REPRESSOR GLAR"/>
    <property type="match status" value="1"/>
</dbReference>
<dbReference type="PROSITE" id="PS50949">
    <property type="entry name" value="HTH_GNTR"/>
    <property type="match status" value="1"/>
</dbReference>
<dbReference type="Gene3D" id="1.10.10.10">
    <property type="entry name" value="Winged helix-like DNA-binding domain superfamily/Winged helix DNA-binding domain"/>
    <property type="match status" value="1"/>
</dbReference>
<evidence type="ECO:0000313" key="6">
    <source>
        <dbReference type="Proteomes" id="UP001265259"/>
    </source>
</evidence>
<accession>A0ABU3DLV4</accession>
<evidence type="ECO:0000256" key="1">
    <source>
        <dbReference type="ARBA" id="ARBA00023015"/>
    </source>
</evidence>
<evidence type="ECO:0000259" key="4">
    <source>
        <dbReference type="PROSITE" id="PS50949"/>
    </source>
</evidence>